<proteinExistence type="predicted"/>
<dbReference type="InterPro" id="IPR010982">
    <property type="entry name" value="Lambda_DNA-bd_dom_sf"/>
</dbReference>
<dbReference type="CDD" id="cd00093">
    <property type="entry name" value="HTH_XRE"/>
    <property type="match status" value="1"/>
</dbReference>
<dbReference type="SUPFAM" id="SSF47413">
    <property type="entry name" value="lambda repressor-like DNA-binding domains"/>
    <property type="match status" value="1"/>
</dbReference>
<sequence length="76" mass="9015">MKKRNLIGTNLKNIRRHNNLSQEQLIAQLNLLGLDLDRTSLSRIENHNREVYDYELVYFSKALKVSILDLYKDIEI</sequence>
<evidence type="ECO:0000313" key="1">
    <source>
        <dbReference type="EMBL" id="CEQ02993.1"/>
    </source>
</evidence>
<dbReference type="AlphaFoldDB" id="A0A0A8WBN4"/>
<dbReference type="PROSITE" id="PS50943">
    <property type="entry name" value="HTH_CROC1"/>
    <property type="match status" value="1"/>
</dbReference>
<reference evidence="1 2" key="1">
    <citation type="submission" date="2015-01" db="EMBL/GenBank/DDBJ databases">
        <authorList>
            <person name="Aslett A.Martin."/>
            <person name="De Silva Nishadi"/>
        </authorList>
    </citation>
    <scope>NUCLEOTIDE SEQUENCE [LARGE SCALE GENOMIC DNA]</scope>
    <source>
        <strain evidence="1 2">R28058</strain>
    </source>
</reference>
<dbReference type="Proteomes" id="UP000049127">
    <property type="component" value="Unassembled WGS sequence"/>
</dbReference>
<dbReference type="RefSeq" id="WP_038293486.1">
    <property type="nucleotide sequence ID" value="NZ_CDNE01000003.1"/>
</dbReference>
<gene>
    <name evidence="1" type="ORF">R28058_07261</name>
</gene>
<dbReference type="eggNOG" id="COG1396">
    <property type="taxonomic scope" value="Bacteria"/>
</dbReference>
<name>A0A0A8WBN4_PARSO</name>
<dbReference type="EMBL" id="CEKZ01000003">
    <property type="protein sequence ID" value="CEQ02993.1"/>
    <property type="molecule type" value="Genomic_DNA"/>
</dbReference>
<dbReference type="InterPro" id="IPR001387">
    <property type="entry name" value="Cro/C1-type_HTH"/>
</dbReference>
<dbReference type="Gene3D" id="1.10.260.40">
    <property type="entry name" value="lambda repressor-like DNA-binding domains"/>
    <property type="match status" value="1"/>
</dbReference>
<evidence type="ECO:0000313" key="2">
    <source>
        <dbReference type="Proteomes" id="UP000049127"/>
    </source>
</evidence>
<dbReference type="PATRIC" id="fig|1505.7.peg.1015"/>
<dbReference type="OrthoDB" id="1907855at2"/>
<protein>
    <submittedName>
        <fullName evidence="1">Transcriptional regulator</fullName>
    </submittedName>
</protein>
<organism evidence="1 2">
    <name type="scientific">Paraclostridium sordellii</name>
    <name type="common">Clostridium sordellii</name>
    <dbReference type="NCBI Taxonomy" id="1505"/>
    <lineage>
        <taxon>Bacteria</taxon>
        <taxon>Bacillati</taxon>
        <taxon>Bacillota</taxon>
        <taxon>Clostridia</taxon>
        <taxon>Peptostreptococcales</taxon>
        <taxon>Peptostreptococcaceae</taxon>
        <taxon>Paraclostridium</taxon>
    </lineage>
</organism>
<accession>A0A0A8WBN4</accession>
<dbReference type="GO" id="GO:0003677">
    <property type="term" value="F:DNA binding"/>
    <property type="evidence" value="ECO:0007669"/>
    <property type="project" value="InterPro"/>
</dbReference>